<organism evidence="1 2">
    <name type="scientific">Mya arenaria</name>
    <name type="common">Soft-shell clam</name>
    <dbReference type="NCBI Taxonomy" id="6604"/>
    <lineage>
        <taxon>Eukaryota</taxon>
        <taxon>Metazoa</taxon>
        <taxon>Spiralia</taxon>
        <taxon>Lophotrochozoa</taxon>
        <taxon>Mollusca</taxon>
        <taxon>Bivalvia</taxon>
        <taxon>Autobranchia</taxon>
        <taxon>Heteroconchia</taxon>
        <taxon>Euheterodonta</taxon>
        <taxon>Imparidentia</taxon>
        <taxon>Neoheterodontei</taxon>
        <taxon>Myida</taxon>
        <taxon>Myoidea</taxon>
        <taxon>Myidae</taxon>
        <taxon>Mya</taxon>
    </lineage>
</organism>
<feature type="non-terminal residue" evidence="1">
    <location>
        <position position="180"/>
    </location>
</feature>
<gene>
    <name evidence="1" type="ORF">MAR_020513</name>
</gene>
<keyword evidence="2" id="KW-1185">Reference proteome</keyword>
<evidence type="ECO:0000313" key="1">
    <source>
        <dbReference type="EMBL" id="WAR05144.1"/>
    </source>
</evidence>
<dbReference type="EMBL" id="CP111016">
    <property type="protein sequence ID" value="WAR05144.1"/>
    <property type="molecule type" value="Genomic_DNA"/>
</dbReference>
<dbReference type="Proteomes" id="UP001164746">
    <property type="component" value="Chromosome 5"/>
</dbReference>
<name>A0ABY7E7G7_MYAAR</name>
<accession>A0ABY7E7G7</accession>
<protein>
    <submittedName>
        <fullName evidence="1">Uncharacterized protein</fullName>
    </submittedName>
</protein>
<proteinExistence type="predicted"/>
<reference evidence="1" key="1">
    <citation type="submission" date="2022-11" db="EMBL/GenBank/DDBJ databases">
        <title>Centuries of genome instability and evolution in soft-shell clam transmissible cancer (bioRxiv).</title>
        <authorList>
            <person name="Hart S.F.M."/>
            <person name="Yonemitsu M.A."/>
            <person name="Giersch R.M."/>
            <person name="Beal B.F."/>
            <person name="Arriagada G."/>
            <person name="Davis B.W."/>
            <person name="Ostrander E.A."/>
            <person name="Goff S.P."/>
            <person name="Metzger M.J."/>
        </authorList>
    </citation>
    <scope>NUCLEOTIDE SEQUENCE</scope>
    <source>
        <strain evidence="1">MELC-2E11</strain>
        <tissue evidence="1">Siphon/mantle</tissue>
    </source>
</reference>
<evidence type="ECO:0000313" key="2">
    <source>
        <dbReference type="Proteomes" id="UP001164746"/>
    </source>
</evidence>
<sequence length="180" mass="20325">MIKDTLHEAHALFRRSGISQDESPFLNDDVPVLSDKLAKSLYNIDDRIYGCGFRNLTLEVFVNVSQNVITDKEYENLRLNIAAVAREFGDFETEIKVGRYEQLNYSTCQVGNKIKNENGQVATLGGFAKKQGELHVLLARHFADPEHVKSIYYVDSQRRNGILASVLPSSHRGFYDISVA</sequence>